<dbReference type="OrthoDB" id="128564at2"/>
<dbReference type="InterPro" id="IPR046801">
    <property type="entry name" value="OpcA_G6PD_N"/>
</dbReference>
<dbReference type="RefSeq" id="WP_109093400.1">
    <property type="nucleotide sequence ID" value="NZ_CAMELQ010000001.1"/>
</dbReference>
<gene>
    <name evidence="3" type="ORF">DD236_05545</name>
</gene>
<dbReference type="InterPro" id="IPR004555">
    <property type="entry name" value="G6PDH_assembly_OpcA"/>
</dbReference>
<keyword evidence="4" id="KW-1185">Reference proteome</keyword>
<dbReference type="Pfam" id="PF10128">
    <property type="entry name" value="OpcA_G6PD_assem"/>
    <property type="match status" value="1"/>
</dbReference>
<comment type="caution">
    <text evidence="3">The sequence shown here is derived from an EMBL/GenBank/DDBJ whole genome shotgun (WGS) entry which is preliminary data.</text>
</comment>
<evidence type="ECO:0000259" key="1">
    <source>
        <dbReference type="Pfam" id="PF10128"/>
    </source>
</evidence>
<evidence type="ECO:0000313" key="3">
    <source>
        <dbReference type="EMBL" id="PWF26328.1"/>
    </source>
</evidence>
<organism evidence="3 4">
    <name type="scientific">Ancrocorticia populi</name>
    <dbReference type="NCBI Taxonomy" id="2175228"/>
    <lineage>
        <taxon>Bacteria</taxon>
        <taxon>Bacillati</taxon>
        <taxon>Actinomycetota</taxon>
        <taxon>Actinomycetes</taxon>
        <taxon>Actinomycetales</taxon>
        <taxon>Actinomycetaceae</taxon>
        <taxon>Ancrocorticia</taxon>
    </lineage>
</organism>
<dbReference type="PANTHER" id="PTHR38658">
    <property type="entry name" value="OXPP CYCLE PROTEIN OPCA-RELATED"/>
    <property type="match status" value="1"/>
</dbReference>
<dbReference type="InterPro" id="IPR046802">
    <property type="entry name" value="OpcA_G6PD_C"/>
</dbReference>
<accession>A0A2V1K6R0</accession>
<name>A0A2V1K6R0_9ACTO</name>
<dbReference type="Pfam" id="PF20171">
    <property type="entry name" value="OpcA_G6PD_C"/>
    <property type="match status" value="1"/>
</dbReference>
<dbReference type="Proteomes" id="UP000245283">
    <property type="component" value="Unassembled WGS sequence"/>
</dbReference>
<protein>
    <submittedName>
        <fullName evidence="3">Glucose-6-phosphate dehydrogenase</fullName>
    </submittedName>
</protein>
<evidence type="ECO:0000313" key="4">
    <source>
        <dbReference type="Proteomes" id="UP000245283"/>
    </source>
</evidence>
<proteinExistence type="predicted"/>
<evidence type="ECO:0000259" key="2">
    <source>
        <dbReference type="Pfam" id="PF20171"/>
    </source>
</evidence>
<sequence length="310" mass="33567">MIIHMNNTSSAAVGLRMEELRDTVGSVALGRVLTLVIIANDSAGIRDGMQAAAGASRAHPCRIVAIHAVDADEPQLDAEIRVGAEAGLSEIAILRCSGGAGSDLETVLSPLILPDTPIVAWWVQDVPERTATTAVGSLAQRRITTSRFLGDPIQNLCVMRDTYTPGDTDLAWAGMTLWRNHLAAMLDEPPEEPVLSVTVEGASEHPSTYLLAGWLALHLQVPVTIDRHQGAVMTEVSLHRESGDLRLVRPLGSEIADMIRPGRQTQRVNLPVRTMETMLIEELRSMTADVAYGEVLQNGLPLLDIPEFQR</sequence>
<dbReference type="AlphaFoldDB" id="A0A2V1K6R0"/>
<feature type="domain" description="Glucose-6-phosphate dehydrogenase assembly protein OpcA N-terminal" evidence="1">
    <location>
        <begin position="53"/>
        <end position="159"/>
    </location>
</feature>
<reference evidence="4" key="1">
    <citation type="submission" date="2018-05" db="EMBL/GenBank/DDBJ databases">
        <authorList>
            <person name="Li Y."/>
        </authorList>
    </citation>
    <scope>NUCLEOTIDE SEQUENCE [LARGE SCALE GENOMIC DNA]</scope>
    <source>
        <strain evidence="4">sk1b4</strain>
    </source>
</reference>
<dbReference type="EMBL" id="QETB01000003">
    <property type="protein sequence ID" value="PWF26328.1"/>
    <property type="molecule type" value="Genomic_DNA"/>
</dbReference>
<dbReference type="PANTHER" id="PTHR38658:SF1">
    <property type="entry name" value="OXPP CYCLE PROTEIN OPCA-RELATED"/>
    <property type="match status" value="1"/>
</dbReference>
<feature type="domain" description="Glucose-6-phosphate dehydrogenase assembly protein OpcA C-terminal" evidence="2">
    <location>
        <begin position="165"/>
        <end position="296"/>
    </location>
</feature>